<keyword evidence="3" id="KW-1185">Reference proteome</keyword>
<accession>A0A3N2D516</accession>
<protein>
    <submittedName>
        <fullName evidence="2">Protein-tyrosine phosphatase</fullName>
    </submittedName>
</protein>
<sequence length="340" mass="37513">MAVINSTTASELIVRNLRVTAEGGGGYRLDWSLLPWLSVARVSVESPIAAASISLQVTEAKVRFVSEVVHPIFIVTTTQGGSYRLAERRIALEGCPNFRDFGGYINRQGRQVRWGCLYRSGRLSALTPADLRHFESLGIGLVCDFRQLAEVEASPSVLPEGELECADLSIDPGNLMGFFARVMDGAVDEVGVGEFMCGINDELVLEHSSRYRQMFECLLSTARRPALVHCTAGKDRTGFAAKLLLSALGVERETIMHDYLLTNDYLPIDQEIASVLAHYGEHIDPALLRPMLEVRTSYLQSAFAAIDKHFGSVSCYLTERIGLTQSDLNELQARYLYAEG</sequence>
<dbReference type="Proteomes" id="UP000275394">
    <property type="component" value="Unassembled WGS sequence"/>
</dbReference>
<dbReference type="PROSITE" id="PS00383">
    <property type="entry name" value="TYR_PHOSPHATASE_1"/>
    <property type="match status" value="1"/>
</dbReference>
<dbReference type="RefSeq" id="WP_123714155.1">
    <property type="nucleotide sequence ID" value="NZ_RKHR01000010.1"/>
</dbReference>
<dbReference type="InterPro" id="IPR029021">
    <property type="entry name" value="Prot-tyrosine_phosphatase-like"/>
</dbReference>
<evidence type="ECO:0000313" key="2">
    <source>
        <dbReference type="EMBL" id="ROR94859.1"/>
    </source>
</evidence>
<comment type="caution">
    <text evidence="2">The sequence shown here is derived from an EMBL/GenBank/DDBJ whole genome shotgun (WGS) entry which is preliminary data.</text>
</comment>
<organism evidence="2 3">
    <name type="scientific">Sinobacterium caligoides</name>
    <dbReference type="NCBI Taxonomy" id="933926"/>
    <lineage>
        <taxon>Bacteria</taxon>
        <taxon>Pseudomonadati</taxon>
        <taxon>Pseudomonadota</taxon>
        <taxon>Gammaproteobacteria</taxon>
        <taxon>Cellvibrionales</taxon>
        <taxon>Spongiibacteraceae</taxon>
        <taxon>Sinobacterium</taxon>
    </lineage>
</organism>
<evidence type="ECO:0000313" key="3">
    <source>
        <dbReference type="Proteomes" id="UP000275394"/>
    </source>
</evidence>
<dbReference type="GO" id="GO:0004721">
    <property type="term" value="F:phosphoprotein phosphatase activity"/>
    <property type="evidence" value="ECO:0007669"/>
    <property type="project" value="InterPro"/>
</dbReference>
<dbReference type="Gene3D" id="3.90.190.10">
    <property type="entry name" value="Protein tyrosine phosphatase superfamily"/>
    <property type="match status" value="1"/>
</dbReference>
<dbReference type="SUPFAM" id="SSF52799">
    <property type="entry name" value="(Phosphotyrosine protein) phosphatases II"/>
    <property type="match status" value="1"/>
</dbReference>
<reference evidence="2 3" key="1">
    <citation type="submission" date="2018-11" db="EMBL/GenBank/DDBJ databases">
        <title>Genomic Encyclopedia of Type Strains, Phase IV (KMG-IV): sequencing the most valuable type-strain genomes for metagenomic binning, comparative biology and taxonomic classification.</title>
        <authorList>
            <person name="Goeker M."/>
        </authorList>
    </citation>
    <scope>NUCLEOTIDE SEQUENCE [LARGE SCALE GENOMIC DNA]</scope>
    <source>
        <strain evidence="2 3">DSM 100316</strain>
    </source>
</reference>
<dbReference type="EMBL" id="RKHR01000010">
    <property type="protein sequence ID" value="ROR94859.1"/>
    <property type="molecule type" value="Genomic_DNA"/>
</dbReference>
<comment type="similarity">
    <text evidence="1">Belongs to the protein-tyrosine phosphatase family.</text>
</comment>
<name>A0A3N2D516_9GAMM</name>
<dbReference type="InterPro" id="IPR026893">
    <property type="entry name" value="Tyr/Ser_Pase_IphP-type"/>
</dbReference>
<dbReference type="AlphaFoldDB" id="A0A3N2D516"/>
<dbReference type="OrthoDB" id="1188001at2"/>
<proteinExistence type="inferred from homology"/>
<evidence type="ECO:0000256" key="1">
    <source>
        <dbReference type="ARBA" id="ARBA00009580"/>
    </source>
</evidence>
<dbReference type="PANTHER" id="PTHR31126">
    <property type="entry name" value="TYROSINE-PROTEIN PHOSPHATASE"/>
    <property type="match status" value="1"/>
</dbReference>
<dbReference type="Pfam" id="PF13350">
    <property type="entry name" value="Y_phosphatase3"/>
    <property type="match status" value="1"/>
</dbReference>
<dbReference type="InterPro" id="IPR016130">
    <property type="entry name" value="Tyr_Pase_AS"/>
</dbReference>
<gene>
    <name evidence="2" type="ORF">EDC56_3844</name>
</gene>
<dbReference type="PANTHER" id="PTHR31126:SF1">
    <property type="entry name" value="TYROSINE SPECIFIC PROTEIN PHOSPHATASES DOMAIN-CONTAINING PROTEIN"/>
    <property type="match status" value="1"/>
</dbReference>